<dbReference type="GO" id="GO:0072344">
    <property type="term" value="P:rescue of stalled ribosome"/>
    <property type="evidence" value="ECO:0007669"/>
    <property type="project" value="InterPro"/>
</dbReference>
<sequence length="498" mass="53352">MRGRLRRAIDCCDAGCKARERRREREGPPPSGGEERTESGPDARTGGREVGLVGWGGWWGRGGGRAGARPGGAPGKLRGRPDSVGFLYLVKAAGMSTEKMLQEVTGFEDVTDFLVALKSMPVGSVVDYLDDAFGKHVLTAAIARALAEDGGTQVEGKFYRKKQDTGSAAPPAAKAEKEKGRVPGGGVTVVVHEKKRGGTRLKATAAGLDSLHRALRAGRHQCGCNAQRHALLHNCLSCGKVICAQEGAGTCLFCESDPHVGLWHAATSLEATRRKERLLDFDRSAAKRTTVIDDQADYFSFAAADAWLSTEEKAAAANAQQEREDDARERQRNFCVTLDFAGQRVVREERGESAATENDTHNGEHKGRNAQLHTPGGVPGAEGGAVCAHALGVEGRADAPILGSEMVGMLMARVKGGGGLANPSLAQRPVFRKRRATGVECEPPRFMQQALEQGLQHSVCRVQHDNPWLETFLQAEEEHGGGDYLEAIVADAHAKGWK</sequence>
<dbReference type="Pfam" id="PF06221">
    <property type="entry name" value="zf-C2HC5"/>
    <property type="match status" value="1"/>
</dbReference>
<feature type="compositionally biased region" description="Basic and acidic residues" evidence="1">
    <location>
        <begin position="18"/>
        <end position="47"/>
    </location>
</feature>
<dbReference type="GO" id="GO:0008270">
    <property type="term" value="F:zinc ion binding"/>
    <property type="evidence" value="ECO:0007669"/>
    <property type="project" value="InterPro"/>
</dbReference>
<dbReference type="InterPro" id="IPR039128">
    <property type="entry name" value="TRIP4-like"/>
</dbReference>
<comment type="caution">
    <text evidence="4">The sequence shown here is derived from an EMBL/GenBank/DDBJ whole genome shotgun (WGS) entry which is preliminary data.</text>
</comment>
<dbReference type="GO" id="GO:0180022">
    <property type="term" value="C:RQC-trigger complex"/>
    <property type="evidence" value="ECO:0007669"/>
    <property type="project" value="InterPro"/>
</dbReference>
<dbReference type="GO" id="GO:0005634">
    <property type="term" value="C:nucleus"/>
    <property type="evidence" value="ECO:0007669"/>
    <property type="project" value="InterPro"/>
</dbReference>
<proteinExistence type="predicted"/>
<dbReference type="Proteomes" id="UP001515480">
    <property type="component" value="Unassembled WGS sequence"/>
</dbReference>
<evidence type="ECO:0000313" key="5">
    <source>
        <dbReference type="Proteomes" id="UP001515480"/>
    </source>
</evidence>
<dbReference type="AlphaFoldDB" id="A0AB34IQ37"/>
<name>A0AB34IQ37_PRYPA</name>
<feature type="domain" description="TRIP4/RQT4 C2HC5-type zinc finger" evidence="2">
    <location>
        <begin position="220"/>
        <end position="257"/>
    </location>
</feature>
<feature type="region of interest" description="Disordered" evidence="1">
    <location>
        <begin position="18"/>
        <end position="48"/>
    </location>
</feature>
<evidence type="ECO:0000259" key="2">
    <source>
        <dbReference type="Pfam" id="PF06221"/>
    </source>
</evidence>
<dbReference type="InterPro" id="IPR009349">
    <property type="entry name" value="TRIP4/RQT4_C2HC5_Znf"/>
</dbReference>
<protein>
    <recommendedName>
        <fullName evidence="6">Zinc finger C2HC5-type domain-containing protein</fullName>
    </recommendedName>
</protein>
<dbReference type="Pfam" id="PF23134">
    <property type="entry name" value="TRIP4_3rd"/>
    <property type="match status" value="1"/>
</dbReference>
<dbReference type="EMBL" id="JBGBPQ010000019">
    <property type="protein sequence ID" value="KAL1504601.1"/>
    <property type="molecule type" value="Genomic_DNA"/>
</dbReference>
<evidence type="ECO:0008006" key="6">
    <source>
        <dbReference type="Google" id="ProtNLM"/>
    </source>
</evidence>
<dbReference type="PANTHER" id="PTHR12963:SF4">
    <property type="entry name" value="ACTIVATING SIGNAL COINTEGRATOR 1"/>
    <property type="match status" value="1"/>
</dbReference>
<evidence type="ECO:0000259" key="3">
    <source>
        <dbReference type="Pfam" id="PF23134"/>
    </source>
</evidence>
<reference evidence="4 5" key="1">
    <citation type="journal article" date="2024" name="Science">
        <title>Giant polyketide synthase enzymes in the biosynthesis of giant marine polyether toxins.</title>
        <authorList>
            <person name="Fallon T.R."/>
            <person name="Shende V.V."/>
            <person name="Wierzbicki I.H."/>
            <person name="Pendleton A.L."/>
            <person name="Watervoot N.F."/>
            <person name="Auber R.P."/>
            <person name="Gonzalez D.J."/>
            <person name="Wisecaver J.H."/>
            <person name="Moore B.S."/>
        </authorList>
    </citation>
    <scope>NUCLEOTIDE SEQUENCE [LARGE SCALE GENOMIC DNA]</scope>
    <source>
        <strain evidence="4 5">12B1</strain>
    </source>
</reference>
<feature type="domain" description="Activating signal cointegrator 1 third" evidence="3">
    <location>
        <begin position="294"/>
        <end position="348"/>
    </location>
</feature>
<feature type="region of interest" description="Disordered" evidence="1">
    <location>
        <begin position="161"/>
        <end position="184"/>
    </location>
</feature>
<feature type="region of interest" description="Disordered" evidence="1">
    <location>
        <begin position="348"/>
        <end position="381"/>
    </location>
</feature>
<feature type="compositionally biased region" description="Basic and acidic residues" evidence="1">
    <location>
        <begin position="348"/>
        <end position="367"/>
    </location>
</feature>
<gene>
    <name evidence="4" type="ORF">AB1Y20_008386</name>
</gene>
<accession>A0AB34IQ37</accession>
<dbReference type="PANTHER" id="PTHR12963">
    <property type="entry name" value="THYROID RECEPTOR INTERACTING PROTEIN RELATED"/>
    <property type="match status" value="1"/>
</dbReference>
<keyword evidence="5" id="KW-1185">Reference proteome</keyword>
<evidence type="ECO:0000313" key="4">
    <source>
        <dbReference type="EMBL" id="KAL1504601.1"/>
    </source>
</evidence>
<evidence type="ECO:0000256" key="1">
    <source>
        <dbReference type="SAM" id="MobiDB-lite"/>
    </source>
</evidence>
<dbReference type="InterPro" id="IPR056993">
    <property type="entry name" value="TRIP4_3rd_dom"/>
</dbReference>
<dbReference type="GO" id="GO:0045893">
    <property type="term" value="P:positive regulation of DNA-templated transcription"/>
    <property type="evidence" value="ECO:0007669"/>
    <property type="project" value="TreeGrafter"/>
</dbReference>
<organism evidence="4 5">
    <name type="scientific">Prymnesium parvum</name>
    <name type="common">Toxic golden alga</name>
    <dbReference type="NCBI Taxonomy" id="97485"/>
    <lineage>
        <taxon>Eukaryota</taxon>
        <taxon>Haptista</taxon>
        <taxon>Haptophyta</taxon>
        <taxon>Prymnesiophyceae</taxon>
        <taxon>Prymnesiales</taxon>
        <taxon>Prymnesiaceae</taxon>
        <taxon>Prymnesium</taxon>
    </lineage>
</organism>